<dbReference type="EMBL" id="JBHLTG010000002">
    <property type="protein sequence ID" value="MFC0678744.1"/>
    <property type="molecule type" value="Genomic_DNA"/>
</dbReference>
<dbReference type="InterPro" id="IPR035398">
    <property type="entry name" value="Bac_rhamnosid_C"/>
</dbReference>
<dbReference type="InterPro" id="IPR008928">
    <property type="entry name" value="6-hairpin_glycosidase_sf"/>
</dbReference>
<evidence type="ECO:0000259" key="4">
    <source>
        <dbReference type="Pfam" id="PF05592"/>
    </source>
</evidence>
<protein>
    <recommendedName>
        <fullName evidence="2">alpha-L-rhamnosidase</fullName>
        <ecNumber evidence="2">3.2.1.40</ecNumber>
    </recommendedName>
</protein>
<dbReference type="Gene3D" id="2.60.120.260">
    <property type="entry name" value="Galactose-binding domain-like"/>
    <property type="match status" value="2"/>
</dbReference>
<feature type="domain" description="Alpha-L-rhamnosidase concanavalin-like" evidence="4">
    <location>
        <begin position="316"/>
        <end position="415"/>
    </location>
</feature>
<evidence type="ECO:0000313" key="8">
    <source>
        <dbReference type="EMBL" id="MFC0678744.1"/>
    </source>
</evidence>
<evidence type="ECO:0000313" key="9">
    <source>
        <dbReference type="Proteomes" id="UP001589896"/>
    </source>
</evidence>
<dbReference type="SUPFAM" id="SSF48208">
    <property type="entry name" value="Six-hairpin glycosidases"/>
    <property type="match status" value="1"/>
</dbReference>
<name>A0ABV6RQ76_9GAMM</name>
<feature type="domain" description="Alpha-L-rhamnosidase six-hairpin glycosidase" evidence="6">
    <location>
        <begin position="419"/>
        <end position="767"/>
    </location>
</feature>
<dbReference type="Gene3D" id="2.60.40.10">
    <property type="entry name" value="Immunoglobulins"/>
    <property type="match status" value="1"/>
</dbReference>
<dbReference type="InterPro" id="IPR012341">
    <property type="entry name" value="6hp_glycosidase-like_sf"/>
</dbReference>
<dbReference type="PANTHER" id="PTHR33307:SF6">
    <property type="entry name" value="ALPHA-RHAMNOSIDASE (EUROFUNG)-RELATED"/>
    <property type="match status" value="1"/>
</dbReference>
<dbReference type="Gene3D" id="1.50.10.10">
    <property type="match status" value="1"/>
</dbReference>
<keyword evidence="3 8" id="KW-0378">Hydrolase</keyword>
<evidence type="ECO:0000259" key="5">
    <source>
        <dbReference type="Pfam" id="PF08531"/>
    </source>
</evidence>
<dbReference type="PANTHER" id="PTHR33307">
    <property type="entry name" value="ALPHA-RHAMNOSIDASE (EUROFUNG)"/>
    <property type="match status" value="1"/>
</dbReference>
<dbReference type="InterPro" id="IPR013783">
    <property type="entry name" value="Ig-like_fold"/>
</dbReference>
<sequence>MNSQRDVRITRLKAERRADGGPLAVPAPRLSWVVEASQEGWLQASAELERDGDIVRVDGGQSVFVPWPFAPLAPRERARVRVRVFGQDGSESEWSEPLALTAGHLDDGDWAAEFIGLAEPHGEAQPALLRREFTLDRTLARATLYSTALGVHQLELNGVEVDDAQMKPGWTAYEHRLLYDVTDVTGLLREGRNAIGVQLAGGWYTEQYGFQGQARRFYGDQPSVAAQLVLEYADGSEETLVTDGNWTATGEGPRTASGIYLGEHYDARLEKSGWSSPGFAEEWPAARVVDVAVVPKPRATEPVRRTGELSVAKVITTPSGKSVLDFGQNLVGRLRIRVTGPAGTTLTLRHAEVLEHGELGTRPLRFADATDEYILRGDGEEVWEPTFTFHGFRYAEIEGWPGQVDPDAVTAIVMHSDMRRTGWLETSHPLLNRLHENVVWGMRGNFLSLPTDCPQRDERLGWTGDIQVFSPTASYLFDCDAFLSSWLEDLAVEQAQHSGVVPFIVPSVLRGEVLPAAAWGDAATVVPTVLHERFGDEQVLSDQFESMRAWADKLHELAGERLLWEGHFQFGDWLDPDAPPEEPGDAKADHDLVATAHLYWSTHLVARAADQLGRDEEARSYGDRADRVREAFVREYVTPAGRMMSDAPTAYALALQFGLVRDPEVRQSLGDRLAFLVRASGYHMSTGFVGTPLIQDALVTTGHADVAGRLLQQTENPSWLYAVTMGATTIWERWDSMLEDGTINPGEMTSFNHYAFGAVADWLHRSVGGLAPAAPGYKAIEVRPVVLDGIDSASTTHETPYGFASVEWRRDGAAFQLTAVVPANSTATVWMPGAGKPVEVGSGRHSFTTELERTEESRHRFSLDSPLDRVVEDPDAYAAVIRALEEADPERAAYFRRRTRWVPNRPLRSAMFLTPPPVLEAIEKALAGVGADR</sequence>
<evidence type="ECO:0000256" key="3">
    <source>
        <dbReference type="ARBA" id="ARBA00022801"/>
    </source>
</evidence>
<dbReference type="Pfam" id="PF08531">
    <property type="entry name" value="Bac_rhamnosid_N"/>
    <property type="match status" value="1"/>
</dbReference>
<dbReference type="Pfam" id="PF05592">
    <property type="entry name" value="Bac_rhamnosid"/>
    <property type="match status" value="1"/>
</dbReference>
<dbReference type="InterPro" id="IPR035396">
    <property type="entry name" value="Bac_rhamnosid6H"/>
</dbReference>
<evidence type="ECO:0000256" key="1">
    <source>
        <dbReference type="ARBA" id="ARBA00001445"/>
    </source>
</evidence>
<feature type="domain" description="Bacterial alpha-L-rhamnosidase N-terminal" evidence="5">
    <location>
        <begin position="139"/>
        <end position="306"/>
    </location>
</feature>
<dbReference type="EC" id="3.2.1.40" evidence="2"/>
<organism evidence="8 9">
    <name type="scientific">Lysobacter korlensis</name>
    <dbReference type="NCBI Taxonomy" id="553636"/>
    <lineage>
        <taxon>Bacteria</taxon>
        <taxon>Pseudomonadati</taxon>
        <taxon>Pseudomonadota</taxon>
        <taxon>Gammaproteobacteria</taxon>
        <taxon>Lysobacterales</taxon>
        <taxon>Lysobacteraceae</taxon>
        <taxon>Lysobacter</taxon>
    </lineage>
</organism>
<dbReference type="GO" id="GO:0016787">
    <property type="term" value="F:hydrolase activity"/>
    <property type="evidence" value="ECO:0007669"/>
    <property type="project" value="UniProtKB-KW"/>
</dbReference>
<dbReference type="Proteomes" id="UP001589896">
    <property type="component" value="Unassembled WGS sequence"/>
</dbReference>
<dbReference type="InterPro" id="IPR016007">
    <property type="entry name" value="Alpha_rhamnosid"/>
</dbReference>
<dbReference type="Pfam" id="PF17389">
    <property type="entry name" value="Bac_rhamnosid6H"/>
    <property type="match status" value="1"/>
</dbReference>
<keyword evidence="9" id="KW-1185">Reference proteome</keyword>
<dbReference type="RefSeq" id="WP_386668857.1">
    <property type="nucleotide sequence ID" value="NZ_JBHLTG010000002.1"/>
</dbReference>
<dbReference type="Gene3D" id="2.60.420.10">
    <property type="entry name" value="Maltose phosphorylase, domain 3"/>
    <property type="match status" value="1"/>
</dbReference>
<reference evidence="8 9" key="1">
    <citation type="submission" date="2024-09" db="EMBL/GenBank/DDBJ databases">
        <authorList>
            <person name="Sun Q."/>
            <person name="Mori K."/>
        </authorList>
    </citation>
    <scope>NUCLEOTIDE SEQUENCE [LARGE SCALE GENOMIC DNA]</scope>
    <source>
        <strain evidence="8 9">KCTC 23076</strain>
    </source>
</reference>
<accession>A0ABV6RQ76</accession>
<comment type="caution">
    <text evidence="8">The sequence shown here is derived from an EMBL/GenBank/DDBJ whole genome shotgun (WGS) entry which is preliminary data.</text>
</comment>
<evidence type="ECO:0000259" key="7">
    <source>
        <dbReference type="Pfam" id="PF17390"/>
    </source>
</evidence>
<dbReference type="InterPro" id="IPR008902">
    <property type="entry name" value="Rhamnosid_concanavalin"/>
</dbReference>
<feature type="domain" description="Alpha-L-rhamnosidase C-terminal" evidence="7">
    <location>
        <begin position="769"/>
        <end position="844"/>
    </location>
</feature>
<dbReference type="Pfam" id="PF17390">
    <property type="entry name" value="Bac_rhamnosid_C"/>
    <property type="match status" value="1"/>
</dbReference>
<dbReference type="InterPro" id="IPR013737">
    <property type="entry name" value="Bac_rhamnosid_N"/>
</dbReference>
<proteinExistence type="predicted"/>
<gene>
    <name evidence="8" type="ORF">ACFFGH_12920</name>
</gene>
<evidence type="ECO:0000256" key="2">
    <source>
        <dbReference type="ARBA" id="ARBA00012652"/>
    </source>
</evidence>
<dbReference type="PIRSF" id="PIRSF010631">
    <property type="entry name" value="A-rhamnsds"/>
    <property type="match status" value="1"/>
</dbReference>
<evidence type="ECO:0000259" key="6">
    <source>
        <dbReference type="Pfam" id="PF17389"/>
    </source>
</evidence>
<dbReference type="Pfam" id="PF25788">
    <property type="entry name" value="Ig_Rha78A_N"/>
    <property type="match status" value="1"/>
</dbReference>
<comment type="catalytic activity">
    <reaction evidence="1">
        <text>Hydrolysis of terminal non-reducing alpha-L-rhamnose residues in alpha-L-rhamnosides.</text>
        <dbReference type="EC" id="3.2.1.40"/>
    </reaction>
</comment>